<reference evidence="1" key="1">
    <citation type="journal article" date="2021" name="Proc. Natl. Acad. Sci. U.S.A.">
        <title>A Catalog of Tens of Thousands of Viruses from Human Metagenomes Reveals Hidden Associations with Chronic Diseases.</title>
        <authorList>
            <person name="Tisza M.J."/>
            <person name="Buck C.B."/>
        </authorList>
    </citation>
    <scope>NUCLEOTIDE SEQUENCE</scope>
    <source>
        <strain evidence="1">CtPJ52</strain>
    </source>
</reference>
<dbReference type="EMBL" id="BK016131">
    <property type="protein sequence ID" value="DAF97308.1"/>
    <property type="molecule type" value="Genomic_DNA"/>
</dbReference>
<accession>A0A8S5USC9</accession>
<proteinExistence type="predicted"/>
<sequence length="85" mass="9720">MNEQDQIDDDMQFEAEQEALKDDVYDKLANCYAIVREIVTDELTSDVSPTNWAKIEGIAVAMQDLARYLATDDWTNALVEINNYV</sequence>
<organism evidence="1">
    <name type="scientific">Siphoviridae sp. ctPJ52</name>
    <dbReference type="NCBI Taxonomy" id="2825483"/>
    <lineage>
        <taxon>Viruses</taxon>
        <taxon>Duplodnaviria</taxon>
        <taxon>Heunggongvirae</taxon>
        <taxon>Uroviricota</taxon>
        <taxon>Caudoviricetes</taxon>
    </lineage>
</organism>
<protein>
    <submittedName>
        <fullName evidence="1">Uncharacterized protein</fullName>
    </submittedName>
</protein>
<name>A0A8S5USC9_9CAUD</name>
<evidence type="ECO:0000313" key="1">
    <source>
        <dbReference type="EMBL" id="DAF97308.1"/>
    </source>
</evidence>